<dbReference type="RefSeq" id="WP_342114026.1">
    <property type="nucleotide sequence ID" value="NZ_JBCAUN010000002.1"/>
</dbReference>
<feature type="transmembrane region" description="Helical" evidence="2">
    <location>
        <begin position="174"/>
        <end position="194"/>
    </location>
</feature>
<protein>
    <submittedName>
        <fullName evidence="3">Uncharacterized protein</fullName>
    </submittedName>
</protein>
<sequence length="267" mass="27168">MAADDGVHGDEGDAVRGEGLDPRFDPRFQRGYSAPSPVGAAAAAEPRPDDKRPAGIDPRFDPRFQRGYDPERHQQVRRPIAADEVDDRPAFASTVKAGIPRPLDTPASRPAARTPVQPAATSAGVGATSTARGSAGPAAAPVPEPDADADADADDRMPAAAGAGSVASVGRNPFLLALWISCVALVVVGVVVIVQTATTTSGGGFGVSAFGDAFVVAAWVIAPPAVTVGLIGLVALTLSRALGWLADHPDRGDPGTDATLYDADDLP</sequence>
<feature type="compositionally biased region" description="Basic and acidic residues" evidence="1">
    <location>
        <begin position="1"/>
        <end position="28"/>
    </location>
</feature>
<feature type="compositionally biased region" description="Low complexity" evidence="1">
    <location>
        <begin position="118"/>
        <end position="141"/>
    </location>
</feature>
<evidence type="ECO:0000313" key="4">
    <source>
        <dbReference type="Proteomes" id="UP001425155"/>
    </source>
</evidence>
<dbReference type="EMBL" id="JBCLVG010000002">
    <property type="protein sequence ID" value="MEN1947109.1"/>
    <property type="molecule type" value="Genomic_DNA"/>
</dbReference>
<feature type="compositionally biased region" description="Basic and acidic residues" evidence="1">
    <location>
        <begin position="46"/>
        <end position="74"/>
    </location>
</feature>
<proteinExistence type="predicted"/>
<keyword evidence="2" id="KW-1133">Transmembrane helix</keyword>
<evidence type="ECO:0000313" key="3">
    <source>
        <dbReference type="EMBL" id="MEN1947109.1"/>
    </source>
</evidence>
<keyword evidence="2" id="KW-0812">Transmembrane</keyword>
<feature type="transmembrane region" description="Helical" evidence="2">
    <location>
        <begin position="214"/>
        <end position="238"/>
    </location>
</feature>
<comment type="caution">
    <text evidence="3">The sequence shown here is derived from an EMBL/GenBank/DDBJ whole genome shotgun (WGS) entry which is preliminary data.</text>
</comment>
<reference evidence="3 4" key="1">
    <citation type="submission" date="2024-03" db="EMBL/GenBank/DDBJ databases">
        <title>YIM 134122 draft genome.</title>
        <authorList>
            <person name="Zuo S."/>
            <person name="Xiong L."/>
        </authorList>
    </citation>
    <scope>NUCLEOTIDE SEQUENCE [LARGE SCALE GENOMIC DNA]</scope>
    <source>
        <strain evidence="3 4">YIM 134122</strain>
    </source>
</reference>
<evidence type="ECO:0000256" key="1">
    <source>
        <dbReference type="SAM" id="MobiDB-lite"/>
    </source>
</evidence>
<feature type="compositionally biased region" description="Low complexity" evidence="1">
    <location>
        <begin position="33"/>
        <end position="45"/>
    </location>
</feature>
<dbReference type="Proteomes" id="UP001425155">
    <property type="component" value="Unassembled WGS sequence"/>
</dbReference>
<gene>
    <name evidence="3" type="ORF">WJX64_11160</name>
</gene>
<evidence type="ECO:0000256" key="2">
    <source>
        <dbReference type="SAM" id="Phobius"/>
    </source>
</evidence>
<name>A0ABU9W537_9MICO</name>
<keyword evidence="4" id="KW-1185">Reference proteome</keyword>
<feature type="region of interest" description="Disordered" evidence="1">
    <location>
        <begin position="1"/>
        <end position="156"/>
    </location>
</feature>
<keyword evidence="2" id="KW-0472">Membrane</keyword>
<accession>A0ABU9W537</accession>
<organism evidence="3 4">
    <name type="scientific">Leifsonia stereocauli</name>
    <dbReference type="NCBI Taxonomy" id="3134136"/>
    <lineage>
        <taxon>Bacteria</taxon>
        <taxon>Bacillati</taxon>
        <taxon>Actinomycetota</taxon>
        <taxon>Actinomycetes</taxon>
        <taxon>Micrococcales</taxon>
        <taxon>Microbacteriaceae</taxon>
        <taxon>Leifsonia</taxon>
    </lineage>
</organism>